<name>J3JGD2_9EURY</name>
<protein>
    <submittedName>
        <fullName evidence="2">Uncharacterized protein</fullName>
    </submittedName>
</protein>
<dbReference type="Proteomes" id="UP000007813">
    <property type="component" value="Unassembled WGS sequence"/>
</dbReference>
<feature type="compositionally biased region" description="Basic and acidic residues" evidence="1">
    <location>
        <begin position="1"/>
        <end position="18"/>
    </location>
</feature>
<evidence type="ECO:0000313" key="2">
    <source>
        <dbReference type="EMBL" id="EJN59996.1"/>
    </source>
</evidence>
<evidence type="ECO:0000313" key="3">
    <source>
        <dbReference type="Proteomes" id="UP000007813"/>
    </source>
</evidence>
<feature type="region of interest" description="Disordered" evidence="1">
    <location>
        <begin position="1"/>
        <end position="22"/>
    </location>
</feature>
<gene>
    <name evidence="2" type="ORF">HSB1_21540</name>
</gene>
<reference evidence="2 3" key="1">
    <citation type="journal article" date="2012" name="J. Bacteriol.">
        <title>Draft Genome Sequence of the Extremely Halophilic Archaeon Halogranum salarium B-1T.</title>
        <authorList>
            <person name="Kim K.K."/>
            <person name="Lee K.C."/>
            <person name="Lee J.S."/>
        </authorList>
    </citation>
    <scope>NUCLEOTIDE SEQUENCE [LARGE SCALE GENOMIC DNA]</scope>
    <source>
        <strain evidence="2 3">B-1</strain>
    </source>
</reference>
<organism evidence="2 3">
    <name type="scientific">Halogranum salarium B-1</name>
    <dbReference type="NCBI Taxonomy" id="1210908"/>
    <lineage>
        <taxon>Archaea</taxon>
        <taxon>Methanobacteriati</taxon>
        <taxon>Methanobacteriota</taxon>
        <taxon>Stenosarchaea group</taxon>
        <taxon>Halobacteria</taxon>
        <taxon>Halobacteriales</taxon>
        <taxon>Haloferacaceae</taxon>
    </lineage>
</organism>
<accession>J3JGD2</accession>
<dbReference type="AlphaFoldDB" id="J3JGD2"/>
<sequence length="70" mass="7857">MHDTPLGRESNSLRKAEASGEAVEPLYFRSKPTDCAVVYGTRVGTKRTADSSIENCSHWVRTSRRHHQKG</sequence>
<dbReference type="EMBL" id="ALJD01000004">
    <property type="protein sequence ID" value="EJN59996.1"/>
    <property type="molecule type" value="Genomic_DNA"/>
</dbReference>
<evidence type="ECO:0000256" key="1">
    <source>
        <dbReference type="SAM" id="MobiDB-lite"/>
    </source>
</evidence>
<comment type="caution">
    <text evidence="2">The sequence shown here is derived from an EMBL/GenBank/DDBJ whole genome shotgun (WGS) entry which is preliminary data.</text>
</comment>
<proteinExistence type="predicted"/>